<evidence type="ECO:0000313" key="1">
    <source>
        <dbReference type="EMBL" id="OYR07562.1"/>
    </source>
</evidence>
<dbReference type="EMBL" id="NNRL01000169">
    <property type="protein sequence ID" value="OYR07562.1"/>
    <property type="molecule type" value="Genomic_DNA"/>
</dbReference>
<dbReference type="AlphaFoldDB" id="A0A256EY79"/>
<dbReference type="Proteomes" id="UP000216478">
    <property type="component" value="Unassembled WGS sequence"/>
</dbReference>
<comment type="caution">
    <text evidence="1">The sequence shown here is derived from an EMBL/GenBank/DDBJ whole genome shotgun (WGS) entry which is preliminary data.</text>
</comment>
<accession>A0A256EY79</accession>
<reference evidence="1 2" key="1">
    <citation type="submission" date="2017-07" db="EMBL/GenBank/DDBJ databases">
        <title>Phylogenetic study on the rhizospheric bacterium Ochrobactrum sp. A44.</title>
        <authorList>
            <person name="Krzyzanowska D.M."/>
            <person name="Ossowicki A."/>
            <person name="Rajewska M."/>
            <person name="Maciag T."/>
            <person name="Kaczynski Z."/>
            <person name="Czerwicka M."/>
            <person name="Jafra S."/>
        </authorList>
    </citation>
    <scope>NUCLEOTIDE SEQUENCE [LARGE SCALE GENOMIC DNA]</scope>
    <source>
        <strain evidence="1 2">OgA9a</strain>
    </source>
</reference>
<name>A0A256EY79_9HYPH</name>
<gene>
    <name evidence="1" type="ORF">CEV33_3777</name>
</gene>
<evidence type="ECO:0000313" key="2">
    <source>
        <dbReference type="Proteomes" id="UP000216478"/>
    </source>
</evidence>
<keyword evidence="2" id="KW-1185">Reference proteome</keyword>
<sequence length="43" mass="4691">MFPNVFPQGFYAASKGSFAVQITNNEGDCYLIASINMVKTKTS</sequence>
<proteinExistence type="predicted"/>
<protein>
    <submittedName>
        <fullName evidence="1">Uncharacterized protein</fullName>
    </submittedName>
</protein>
<organism evidence="1 2">
    <name type="scientific">Brucella grignonensis</name>
    <dbReference type="NCBI Taxonomy" id="94627"/>
    <lineage>
        <taxon>Bacteria</taxon>
        <taxon>Pseudomonadati</taxon>
        <taxon>Pseudomonadota</taxon>
        <taxon>Alphaproteobacteria</taxon>
        <taxon>Hyphomicrobiales</taxon>
        <taxon>Brucellaceae</taxon>
        <taxon>Brucella/Ochrobactrum group</taxon>
        <taxon>Brucella</taxon>
    </lineage>
</organism>